<dbReference type="EMBL" id="VSSQ01133317">
    <property type="protein sequence ID" value="MPN59380.1"/>
    <property type="molecule type" value="Genomic_DNA"/>
</dbReference>
<accession>A0A645J8A5</accession>
<organism evidence="1">
    <name type="scientific">bioreactor metagenome</name>
    <dbReference type="NCBI Taxonomy" id="1076179"/>
    <lineage>
        <taxon>unclassified sequences</taxon>
        <taxon>metagenomes</taxon>
        <taxon>ecological metagenomes</taxon>
    </lineage>
</organism>
<sequence length="140" mass="15055">MKALIHVGLGHGDVVLELRLEQVVPSLRDLIAFDQVGVVDKSQHDQSGRHVEPLGILELVGNVGCCRRVVGQKQSLFLEVDVVCGVAYPDDVGADAAGLLFGGQLGHDVARPCRVIVHGDVGIHLHESFLDGSQLRVLQR</sequence>
<evidence type="ECO:0000313" key="1">
    <source>
        <dbReference type="EMBL" id="MPN59380.1"/>
    </source>
</evidence>
<proteinExistence type="predicted"/>
<name>A0A645J8A5_9ZZZZ</name>
<protein>
    <submittedName>
        <fullName evidence="1">Uncharacterized protein</fullName>
    </submittedName>
</protein>
<dbReference type="AlphaFoldDB" id="A0A645J8A5"/>
<reference evidence="1" key="1">
    <citation type="submission" date="2019-08" db="EMBL/GenBank/DDBJ databases">
        <authorList>
            <person name="Kucharzyk K."/>
            <person name="Murdoch R.W."/>
            <person name="Higgins S."/>
            <person name="Loffler F."/>
        </authorList>
    </citation>
    <scope>NUCLEOTIDE SEQUENCE</scope>
</reference>
<gene>
    <name evidence="1" type="ORF">SDC9_207101</name>
</gene>
<comment type="caution">
    <text evidence="1">The sequence shown here is derived from an EMBL/GenBank/DDBJ whole genome shotgun (WGS) entry which is preliminary data.</text>
</comment>